<evidence type="ECO:0000313" key="2">
    <source>
        <dbReference type="Proteomes" id="UP000789366"/>
    </source>
</evidence>
<dbReference type="EMBL" id="CAJVPW010004090">
    <property type="protein sequence ID" value="CAG8534870.1"/>
    <property type="molecule type" value="Genomic_DNA"/>
</dbReference>
<accession>A0ACA9LKM4</accession>
<name>A0ACA9LKM4_9GLOM</name>
<organism evidence="1 2">
    <name type="scientific">Cetraspora pellucida</name>
    <dbReference type="NCBI Taxonomy" id="1433469"/>
    <lineage>
        <taxon>Eukaryota</taxon>
        <taxon>Fungi</taxon>
        <taxon>Fungi incertae sedis</taxon>
        <taxon>Mucoromycota</taxon>
        <taxon>Glomeromycotina</taxon>
        <taxon>Glomeromycetes</taxon>
        <taxon>Diversisporales</taxon>
        <taxon>Gigasporaceae</taxon>
        <taxon>Cetraspora</taxon>
    </lineage>
</organism>
<gene>
    <name evidence="1" type="ORF">SPELUC_LOCUS4533</name>
</gene>
<feature type="non-terminal residue" evidence="1">
    <location>
        <position position="1"/>
    </location>
</feature>
<sequence length="74" mass="8153">TLLGKLSVIGEQILLLLTNDSSDSLEGAWNGVDLLDDKMNSLVDNELDIDILEIVIKISSLQLEMFLPVINNNN</sequence>
<proteinExistence type="predicted"/>
<dbReference type="Proteomes" id="UP000789366">
    <property type="component" value="Unassembled WGS sequence"/>
</dbReference>
<comment type="caution">
    <text evidence="1">The sequence shown here is derived from an EMBL/GenBank/DDBJ whole genome shotgun (WGS) entry which is preliminary data.</text>
</comment>
<protein>
    <submittedName>
        <fullName evidence="1">7473_t:CDS:1</fullName>
    </submittedName>
</protein>
<evidence type="ECO:0000313" key="1">
    <source>
        <dbReference type="EMBL" id="CAG8534870.1"/>
    </source>
</evidence>
<reference evidence="1" key="1">
    <citation type="submission" date="2021-06" db="EMBL/GenBank/DDBJ databases">
        <authorList>
            <person name="Kallberg Y."/>
            <person name="Tangrot J."/>
            <person name="Rosling A."/>
        </authorList>
    </citation>
    <scope>NUCLEOTIDE SEQUENCE</scope>
    <source>
        <strain evidence="1">28 12/20/2015</strain>
    </source>
</reference>
<keyword evidence="2" id="KW-1185">Reference proteome</keyword>